<dbReference type="OrthoDB" id="509124at2759"/>
<dbReference type="Proteomes" id="UP000188318">
    <property type="component" value="Unassembled WGS sequence"/>
</dbReference>
<evidence type="ECO:0000313" key="1">
    <source>
        <dbReference type="EMBL" id="OOF95270.1"/>
    </source>
</evidence>
<keyword evidence="2" id="KW-1185">Reference proteome</keyword>
<dbReference type="Gene3D" id="3.30.530.20">
    <property type="match status" value="1"/>
</dbReference>
<dbReference type="InterPro" id="IPR019587">
    <property type="entry name" value="Polyketide_cyclase/dehydratase"/>
</dbReference>
<dbReference type="STRING" id="602072.A0A1R3RLC8"/>
<dbReference type="CDD" id="cd07822">
    <property type="entry name" value="SRPBCC_4"/>
    <property type="match status" value="1"/>
</dbReference>
<dbReference type="OMA" id="PEWHTEW"/>
<organism evidence="1 2">
    <name type="scientific">Aspergillus carbonarius (strain ITEM 5010)</name>
    <dbReference type="NCBI Taxonomy" id="602072"/>
    <lineage>
        <taxon>Eukaryota</taxon>
        <taxon>Fungi</taxon>
        <taxon>Dikarya</taxon>
        <taxon>Ascomycota</taxon>
        <taxon>Pezizomycotina</taxon>
        <taxon>Eurotiomycetes</taxon>
        <taxon>Eurotiomycetidae</taxon>
        <taxon>Eurotiales</taxon>
        <taxon>Aspergillaceae</taxon>
        <taxon>Aspergillus</taxon>
        <taxon>Aspergillus subgen. Circumdati</taxon>
    </lineage>
</organism>
<accession>A0A1R3RLC8</accession>
<protein>
    <submittedName>
        <fullName evidence="1">Uncharacterized protein</fullName>
    </submittedName>
</protein>
<dbReference type="InterPro" id="IPR023393">
    <property type="entry name" value="START-like_dom_sf"/>
</dbReference>
<dbReference type="PANTHER" id="PTHR36166">
    <property type="entry name" value="CHROMOSOME 9, WHOLE GENOME SHOTGUN SEQUENCE"/>
    <property type="match status" value="1"/>
</dbReference>
<dbReference type="SUPFAM" id="SSF55961">
    <property type="entry name" value="Bet v1-like"/>
    <property type="match status" value="1"/>
</dbReference>
<dbReference type="VEuPathDB" id="FungiDB:ASPCADRAFT_507175"/>
<name>A0A1R3RLC8_ASPC5</name>
<reference evidence="2" key="1">
    <citation type="journal article" date="2017" name="Genome Biol.">
        <title>Comparative genomics reveals high biological diversity and specific adaptations in the industrially and medically important fungal genus Aspergillus.</title>
        <authorList>
            <person name="de Vries R.P."/>
            <person name="Riley R."/>
            <person name="Wiebenga A."/>
            <person name="Aguilar-Osorio G."/>
            <person name="Amillis S."/>
            <person name="Uchima C.A."/>
            <person name="Anderluh G."/>
            <person name="Asadollahi M."/>
            <person name="Askin M."/>
            <person name="Barry K."/>
            <person name="Battaglia E."/>
            <person name="Bayram O."/>
            <person name="Benocci T."/>
            <person name="Braus-Stromeyer S.A."/>
            <person name="Caldana C."/>
            <person name="Canovas D."/>
            <person name="Cerqueira G.C."/>
            <person name="Chen F."/>
            <person name="Chen W."/>
            <person name="Choi C."/>
            <person name="Clum A."/>
            <person name="Dos Santos R.A."/>
            <person name="Damasio A.R."/>
            <person name="Diallinas G."/>
            <person name="Emri T."/>
            <person name="Fekete E."/>
            <person name="Flipphi M."/>
            <person name="Freyberg S."/>
            <person name="Gallo A."/>
            <person name="Gournas C."/>
            <person name="Habgood R."/>
            <person name="Hainaut M."/>
            <person name="Harispe M.L."/>
            <person name="Henrissat B."/>
            <person name="Hilden K.S."/>
            <person name="Hope R."/>
            <person name="Hossain A."/>
            <person name="Karabika E."/>
            <person name="Karaffa L."/>
            <person name="Karanyi Z."/>
            <person name="Krasevec N."/>
            <person name="Kuo A."/>
            <person name="Kusch H."/>
            <person name="LaButti K."/>
            <person name="Lagendijk E.L."/>
            <person name="Lapidus A."/>
            <person name="Levasseur A."/>
            <person name="Lindquist E."/>
            <person name="Lipzen A."/>
            <person name="Logrieco A.F."/>
            <person name="MacCabe A."/>
            <person name="Maekelae M.R."/>
            <person name="Malavazi I."/>
            <person name="Melin P."/>
            <person name="Meyer V."/>
            <person name="Mielnichuk N."/>
            <person name="Miskei M."/>
            <person name="Molnar A.P."/>
            <person name="Mule G."/>
            <person name="Ngan C.Y."/>
            <person name="Orejas M."/>
            <person name="Orosz E."/>
            <person name="Ouedraogo J.P."/>
            <person name="Overkamp K.M."/>
            <person name="Park H.-S."/>
            <person name="Perrone G."/>
            <person name="Piumi F."/>
            <person name="Punt P.J."/>
            <person name="Ram A.F."/>
            <person name="Ramon A."/>
            <person name="Rauscher S."/>
            <person name="Record E."/>
            <person name="Riano-Pachon D.M."/>
            <person name="Robert V."/>
            <person name="Roehrig J."/>
            <person name="Ruller R."/>
            <person name="Salamov A."/>
            <person name="Salih N.S."/>
            <person name="Samson R.A."/>
            <person name="Sandor E."/>
            <person name="Sanguinetti M."/>
            <person name="Schuetze T."/>
            <person name="Sepcic K."/>
            <person name="Shelest E."/>
            <person name="Sherlock G."/>
            <person name="Sophianopoulou V."/>
            <person name="Squina F.M."/>
            <person name="Sun H."/>
            <person name="Susca A."/>
            <person name="Todd R.B."/>
            <person name="Tsang A."/>
            <person name="Unkles S.E."/>
            <person name="van de Wiele N."/>
            <person name="van Rossen-Uffink D."/>
            <person name="Oliveira J.V."/>
            <person name="Vesth T.C."/>
            <person name="Visser J."/>
            <person name="Yu J.-H."/>
            <person name="Zhou M."/>
            <person name="Andersen M.R."/>
            <person name="Archer D.B."/>
            <person name="Baker S.E."/>
            <person name="Benoit I."/>
            <person name="Brakhage A.A."/>
            <person name="Braus G.H."/>
            <person name="Fischer R."/>
            <person name="Frisvad J.C."/>
            <person name="Goldman G.H."/>
            <person name="Houbraken J."/>
            <person name="Oakley B."/>
            <person name="Pocsi I."/>
            <person name="Scazzocchio C."/>
            <person name="Seiboth B."/>
            <person name="vanKuyk P.A."/>
            <person name="Wortman J."/>
            <person name="Dyer P.S."/>
            <person name="Grigoriev I.V."/>
        </authorList>
    </citation>
    <scope>NUCLEOTIDE SEQUENCE [LARGE SCALE GENOMIC DNA]</scope>
    <source>
        <strain evidence="2">ITEM 5010</strain>
    </source>
</reference>
<sequence>MIETQIEIAASPAQVREALLDFSKYLEWHTSFIKLLQPEDETKSLQFLQPGDKVKCDIDGMKFTAEIKENSDSLFQWQGPPVFGLIAGLHSFHMEPINNGSSTIFKQTEKFTGPISFLMTPSLLGRKMLGQFGQFNQDLKARAEALK</sequence>
<gene>
    <name evidence="1" type="ORF">ASPCADRAFT_507175</name>
</gene>
<evidence type="ECO:0000313" key="2">
    <source>
        <dbReference type="Proteomes" id="UP000188318"/>
    </source>
</evidence>
<dbReference type="PANTHER" id="PTHR36166:SF1">
    <property type="entry name" value="SRPBCC DOMAIN-CONTAINING PROTEIN"/>
    <property type="match status" value="1"/>
</dbReference>
<dbReference type="AlphaFoldDB" id="A0A1R3RLC8"/>
<proteinExistence type="predicted"/>
<dbReference type="EMBL" id="KV907500">
    <property type="protein sequence ID" value="OOF95270.1"/>
    <property type="molecule type" value="Genomic_DNA"/>
</dbReference>
<dbReference type="Pfam" id="PF10604">
    <property type="entry name" value="Polyketide_cyc2"/>
    <property type="match status" value="1"/>
</dbReference>